<proteinExistence type="predicted"/>
<dbReference type="RefSeq" id="WP_152622587.1">
    <property type="nucleotide sequence ID" value="NZ_JPMI01000277.1"/>
</dbReference>
<gene>
    <name evidence="1" type="ORF">Q664_39680</name>
</gene>
<accession>A0A084SJT6</accession>
<organism evidence="1 2">
    <name type="scientific">Archangium violaceum Cb vi76</name>
    <dbReference type="NCBI Taxonomy" id="1406225"/>
    <lineage>
        <taxon>Bacteria</taxon>
        <taxon>Pseudomonadati</taxon>
        <taxon>Myxococcota</taxon>
        <taxon>Myxococcia</taxon>
        <taxon>Myxococcales</taxon>
        <taxon>Cystobacterineae</taxon>
        <taxon>Archangiaceae</taxon>
        <taxon>Archangium</taxon>
    </lineage>
</organism>
<dbReference type="EMBL" id="JPMI01000277">
    <property type="protein sequence ID" value="KFA88721.1"/>
    <property type="molecule type" value="Genomic_DNA"/>
</dbReference>
<protein>
    <submittedName>
        <fullName evidence="1">Uncharacterized protein</fullName>
    </submittedName>
</protein>
<evidence type="ECO:0000313" key="2">
    <source>
        <dbReference type="Proteomes" id="UP000028547"/>
    </source>
</evidence>
<dbReference type="Proteomes" id="UP000028547">
    <property type="component" value="Unassembled WGS sequence"/>
</dbReference>
<dbReference type="AlphaFoldDB" id="A0A084SJT6"/>
<comment type="caution">
    <text evidence="1">The sequence shown here is derived from an EMBL/GenBank/DDBJ whole genome shotgun (WGS) entry which is preliminary data.</text>
</comment>
<evidence type="ECO:0000313" key="1">
    <source>
        <dbReference type="EMBL" id="KFA88721.1"/>
    </source>
</evidence>
<reference evidence="1 2" key="1">
    <citation type="submission" date="2014-07" db="EMBL/GenBank/DDBJ databases">
        <title>Draft Genome Sequence of Gephyronic Acid Producer, Cystobacter violaceus Strain Cb vi76.</title>
        <authorList>
            <person name="Stevens D.C."/>
            <person name="Young J."/>
            <person name="Carmichael R."/>
            <person name="Tan J."/>
            <person name="Taylor R.E."/>
        </authorList>
    </citation>
    <scope>NUCLEOTIDE SEQUENCE [LARGE SCALE GENOMIC DNA]</scope>
    <source>
        <strain evidence="1 2">Cb vi76</strain>
    </source>
</reference>
<name>A0A084SJT6_9BACT</name>
<sequence>MRAELRARLESWPRERLLDFAVEQFLADPQLRHVLDGPVEAGGADAALSRRLRRAIDEAMGVQYVDWREVPGYIARLERLLGDIRSFAEGYPVEGVAVLRYFVKVLPRVFDSIADEDELALFCAQLARVTLGLAARVAGAARTVAEELLAAYVADEHGRFSEVPELLVEAELPADVRREVAAAAEALAIQVTRRDSHKSRELGSLVARLR</sequence>